<dbReference type="PANTHER" id="PTHR31661">
    <property type="entry name" value="SIMILAR TO CDNA SEQUENCE BC052040"/>
    <property type="match status" value="1"/>
</dbReference>
<comment type="subcellular location">
    <subcellularLocation>
        <location evidence="2">Cytoplasm</location>
    </subcellularLocation>
    <subcellularLocation>
        <location evidence="1">Nucleus</location>
    </subcellularLocation>
</comment>
<keyword evidence="7" id="KW-1185">Reference proteome</keyword>
<proteinExistence type="predicted"/>
<evidence type="ECO:0000256" key="2">
    <source>
        <dbReference type="ARBA" id="ARBA00004496"/>
    </source>
</evidence>
<dbReference type="EMBL" id="CM035421">
    <property type="protein sequence ID" value="KAH7387361.1"/>
    <property type="molecule type" value="Genomic_DNA"/>
</dbReference>
<evidence type="ECO:0000256" key="5">
    <source>
        <dbReference type="ARBA" id="ARBA00023480"/>
    </source>
</evidence>
<evidence type="ECO:0000256" key="1">
    <source>
        <dbReference type="ARBA" id="ARBA00004123"/>
    </source>
</evidence>
<dbReference type="Pfam" id="PF14811">
    <property type="entry name" value="TPD"/>
    <property type="match status" value="1"/>
</dbReference>
<dbReference type="OrthoDB" id="1272at2759"/>
<evidence type="ECO:0000313" key="6">
    <source>
        <dbReference type="EMBL" id="KAH7387361.1"/>
    </source>
</evidence>
<dbReference type="GO" id="GO:0005634">
    <property type="term" value="C:nucleus"/>
    <property type="evidence" value="ECO:0007669"/>
    <property type="project" value="UniProtKB-SubCell"/>
</dbReference>
<dbReference type="GO" id="GO:0005737">
    <property type="term" value="C:cytoplasm"/>
    <property type="evidence" value="ECO:0007669"/>
    <property type="project" value="UniProtKB-SubCell"/>
</dbReference>
<dbReference type="InterPro" id="IPR029404">
    <property type="entry name" value="CDIN1"/>
</dbReference>
<evidence type="ECO:0000313" key="7">
    <source>
        <dbReference type="Proteomes" id="UP000825935"/>
    </source>
</evidence>
<keyword evidence="4" id="KW-0539">Nucleus</keyword>
<keyword evidence="3" id="KW-0963">Cytoplasm</keyword>
<name>A0A8T2SX38_CERRI</name>
<dbReference type="Proteomes" id="UP000825935">
    <property type="component" value="Chromosome 16"/>
</dbReference>
<evidence type="ECO:0000256" key="4">
    <source>
        <dbReference type="ARBA" id="ARBA00023242"/>
    </source>
</evidence>
<dbReference type="OMA" id="CYWNRFG"/>
<organism evidence="6 7">
    <name type="scientific">Ceratopteris richardii</name>
    <name type="common">Triangle waterfern</name>
    <dbReference type="NCBI Taxonomy" id="49495"/>
    <lineage>
        <taxon>Eukaryota</taxon>
        <taxon>Viridiplantae</taxon>
        <taxon>Streptophyta</taxon>
        <taxon>Embryophyta</taxon>
        <taxon>Tracheophyta</taxon>
        <taxon>Polypodiopsida</taxon>
        <taxon>Polypodiidae</taxon>
        <taxon>Polypodiales</taxon>
        <taxon>Pteridineae</taxon>
        <taxon>Pteridaceae</taxon>
        <taxon>Parkerioideae</taxon>
        <taxon>Ceratopteris</taxon>
    </lineage>
</organism>
<dbReference type="PANTHER" id="PTHR31661:SF1">
    <property type="entry name" value="CDAN1-INTERACTING NUCLEASE 1"/>
    <property type="match status" value="1"/>
</dbReference>
<accession>A0A8T2SX38</accession>
<gene>
    <name evidence="6" type="ORF">KP509_16G019500</name>
</gene>
<sequence length="332" mass="38053">MKAREYEEVCAFFENSNGGEAEASMEAVRSRFPHISVDTLLAIDSQLHTRRLRLSHHKLRQPHLVQQYISRYVEGEDILKISSVYEINPCLLARIILEHLFGLTKHQITECLKDPGCLPEDIVKQVSEGICISSSSQSSELVSAGDMNISLQTRTCHISWERLHDDLYKCMDNDNATSPYIELIRRVTGIEYEAHLYRQLKELGISFQTENDLREAGFSKTPDVKLDVPIAVKGRVVNWIDSKASFGDEFNHKNQAELQFQRFGPGMVIYWFGFVEELDIHPDVLLLDDFPSKQDIYCLPSLCIEPIQYLKSTCVHQRSLYVPSMCPQLSVR</sequence>
<comment type="caution">
    <text evidence="6">The sequence shown here is derived from an EMBL/GenBank/DDBJ whole genome shotgun (WGS) entry which is preliminary data.</text>
</comment>
<reference evidence="6" key="1">
    <citation type="submission" date="2021-08" db="EMBL/GenBank/DDBJ databases">
        <title>WGS assembly of Ceratopteris richardii.</title>
        <authorList>
            <person name="Marchant D.B."/>
            <person name="Chen G."/>
            <person name="Jenkins J."/>
            <person name="Shu S."/>
            <person name="Leebens-Mack J."/>
            <person name="Grimwood J."/>
            <person name="Schmutz J."/>
            <person name="Soltis P."/>
            <person name="Soltis D."/>
            <person name="Chen Z.-H."/>
        </authorList>
    </citation>
    <scope>NUCLEOTIDE SEQUENCE</scope>
    <source>
        <strain evidence="6">Whitten #5841</strain>
        <tissue evidence="6">Leaf</tissue>
    </source>
</reference>
<dbReference type="AlphaFoldDB" id="A0A8T2SX38"/>
<protein>
    <recommendedName>
        <fullName evidence="5">CDAN1-interacting nuclease 1</fullName>
    </recommendedName>
</protein>
<evidence type="ECO:0000256" key="3">
    <source>
        <dbReference type="ARBA" id="ARBA00022490"/>
    </source>
</evidence>